<keyword evidence="11" id="KW-1185">Reference proteome</keyword>
<evidence type="ECO:0000256" key="7">
    <source>
        <dbReference type="ARBA" id="ARBA00023315"/>
    </source>
</evidence>
<dbReference type="Gene3D" id="3.40.50.10950">
    <property type="match status" value="1"/>
</dbReference>
<dbReference type="Pfam" id="PF01515">
    <property type="entry name" value="PTA_PTB"/>
    <property type="match status" value="1"/>
</dbReference>
<name>U2FI41_9MOLU</name>
<dbReference type="Gene3D" id="3.40.50.10750">
    <property type="entry name" value="Isocitrate/Isopropylmalate dehydrogenase-like"/>
    <property type="match status" value="1"/>
</dbReference>
<dbReference type="GO" id="GO:0008959">
    <property type="term" value="F:phosphate acetyltransferase activity"/>
    <property type="evidence" value="ECO:0007669"/>
    <property type="project" value="UniProtKB-EC"/>
</dbReference>
<dbReference type="SUPFAM" id="SSF53659">
    <property type="entry name" value="Isocitrate/Isopropylmalate dehydrogenase-like"/>
    <property type="match status" value="1"/>
</dbReference>
<dbReference type="AlphaFoldDB" id="U2FI41"/>
<dbReference type="PIRSF" id="PIRSF000428">
    <property type="entry name" value="P_Ac_trans"/>
    <property type="match status" value="1"/>
</dbReference>
<dbReference type="InterPro" id="IPR050500">
    <property type="entry name" value="Phos_Acetyltrans/Butyryltrans"/>
</dbReference>
<dbReference type="STRING" id="1033810.HLPCO_001466"/>
<dbReference type="OrthoDB" id="9805787at2"/>
<comment type="catalytic activity">
    <reaction evidence="1">
        <text>acetyl-CoA + phosphate = acetyl phosphate + CoA</text>
        <dbReference type="Rhea" id="RHEA:19521"/>
        <dbReference type="ChEBI" id="CHEBI:22191"/>
        <dbReference type="ChEBI" id="CHEBI:43474"/>
        <dbReference type="ChEBI" id="CHEBI:57287"/>
        <dbReference type="ChEBI" id="CHEBI:57288"/>
        <dbReference type="EC" id="2.3.1.8"/>
    </reaction>
</comment>
<evidence type="ECO:0000313" key="10">
    <source>
        <dbReference type="EMBL" id="ERJ12480.1"/>
    </source>
</evidence>
<keyword evidence="6 10" id="KW-0808">Transferase</keyword>
<evidence type="ECO:0000256" key="6">
    <source>
        <dbReference type="ARBA" id="ARBA00022679"/>
    </source>
</evidence>
<dbReference type="Proteomes" id="UP000005707">
    <property type="component" value="Unassembled WGS sequence"/>
</dbReference>
<dbReference type="EMBL" id="AFNU02000004">
    <property type="protein sequence ID" value="ERJ12480.1"/>
    <property type="molecule type" value="Genomic_DNA"/>
</dbReference>
<dbReference type="NCBIfam" id="NF007233">
    <property type="entry name" value="PRK09653.1"/>
    <property type="match status" value="1"/>
</dbReference>
<evidence type="ECO:0000256" key="5">
    <source>
        <dbReference type="ARBA" id="ARBA00021528"/>
    </source>
</evidence>
<keyword evidence="7 10" id="KW-0012">Acyltransferase</keyword>
<reference evidence="10 11" key="1">
    <citation type="journal article" date="2011" name="J. Bacteriol.">
        <title>Genome sequence of Haloplasma contractile, an unusual contractile bacterium from a deep-sea anoxic brine lake.</title>
        <authorList>
            <person name="Antunes A."/>
            <person name="Alam I."/>
            <person name="El Dorry H."/>
            <person name="Siam R."/>
            <person name="Robertson A."/>
            <person name="Bajic V.B."/>
            <person name="Stingl U."/>
        </authorList>
    </citation>
    <scope>NUCLEOTIDE SEQUENCE [LARGE SCALE GENOMIC DNA]</scope>
    <source>
        <strain evidence="10 11">SSD-17B</strain>
    </source>
</reference>
<dbReference type="EC" id="2.3.1.8" evidence="4"/>
<reference evidence="10 11" key="2">
    <citation type="journal article" date="2013" name="PLoS ONE">
        <title>INDIGO - INtegrated Data Warehouse of MIcrobial GenOmes with Examples from the Red Sea Extremophiles.</title>
        <authorList>
            <person name="Alam I."/>
            <person name="Antunes A."/>
            <person name="Kamau A.A."/>
            <person name="Ba Alawi W."/>
            <person name="Kalkatawi M."/>
            <person name="Stingl U."/>
            <person name="Bajic V.B."/>
        </authorList>
    </citation>
    <scope>NUCLEOTIDE SEQUENCE [LARGE SCALE GENOMIC DNA]</scope>
    <source>
        <strain evidence="10 11">SSD-17B</strain>
    </source>
</reference>
<evidence type="ECO:0000256" key="3">
    <source>
        <dbReference type="ARBA" id="ARBA00005656"/>
    </source>
</evidence>
<dbReference type="InterPro" id="IPR002505">
    <property type="entry name" value="PTA_PTB"/>
</dbReference>
<dbReference type="PANTHER" id="PTHR43356:SF3">
    <property type="entry name" value="PHOSPHATE ACETYLTRANSFERASE"/>
    <property type="match status" value="1"/>
</dbReference>
<organism evidence="10 11">
    <name type="scientific">Haloplasma contractile SSD-17B</name>
    <dbReference type="NCBI Taxonomy" id="1033810"/>
    <lineage>
        <taxon>Bacteria</taxon>
        <taxon>Bacillati</taxon>
        <taxon>Mycoplasmatota</taxon>
        <taxon>Mollicutes</taxon>
        <taxon>Haloplasmatales</taxon>
        <taxon>Haloplasmataceae</taxon>
        <taxon>Haloplasma</taxon>
    </lineage>
</organism>
<evidence type="ECO:0000256" key="1">
    <source>
        <dbReference type="ARBA" id="ARBA00000705"/>
    </source>
</evidence>
<comment type="pathway">
    <text evidence="2">Metabolic intermediate biosynthesis; acetyl-CoA biosynthesis; acetyl-CoA from acetate: step 2/2.</text>
</comment>
<evidence type="ECO:0000256" key="2">
    <source>
        <dbReference type="ARBA" id="ARBA00004989"/>
    </source>
</evidence>
<dbReference type="eggNOG" id="COG0280">
    <property type="taxonomic scope" value="Bacteria"/>
</dbReference>
<dbReference type="InParanoid" id="U2FI41"/>
<evidence type="ECO:0000256" key="4">
    <source>
        <dbReference type="ARBA" id="ARBA00012707"/>
    </source>
</evidence>
<dbReference type="FunCoup" id="U2FI41">
    <property type="interactions" value="116"/>
</dbReference>
<evidence type="ECO:0000259" key="9">
    <source>
        <dbReference type="Pfam" id="PF01515"/>
    </source>
</evidence>
<evidence type="ECO:0000313" key="11">
    <source>
        <dbReference type="Proteomes" id="UP000005707"/>
    </source>
</evidence>
<sequence length="324" mass="35350">MADLFENLKNQIKGKSIRIVLPEANDLRIIEAASRLSAEELVNVILVGNVEETKNLASENNFDVSDCEILDPSKYDKYDQMVESFVERRKGKATEEEARQLLLNANYFGTMLVYMGLADGLVSGATHSTGDTVRPGLQIIKTKPGVSKVFGYFIMQREDERYIFADCAINPNPSSQDLAEFAIESAKAAEMFGIEPKVSLLSFSTNGSAKTEETDKIIKAVAIAKERAPELEIDGEMQFDAAFVPKVAKKKYPESNVAGQAKVFVFPDLNSGNIGYKIAQRLGNFEAVGPVLAGINAPVNDLSRGCNADDAYKTAILTAAQSLM</sequence>
<dbReference type="InterPro" id="IPR042112">
    <property type="entry name" value="P_AcTrfase_dom2"/>
</dbReference>
<dbReference type="PANTHER" id="PTHR43356">
    <property type="entry name" value="PHOSPHATE ACETYLTRANSFERASE"/>
    <property type="match status" value="1"/>
</dbReference>
<protein>
    <recommendedName>
        <fullName evidence="5">Phosphate acetyltransferase</fullName>
        <ecNumber evidence="4">2.3.1.8</ecNumber>
    </recommendedName>
    <alternativeName>
        <fullName evidence="8">Phosphotransacetylase</fullName>
    </alternativeName>
</protein>
<comment type="similarity">
    <text evidence="3">Belongs to the phosphate acetyltransferase and butyryltransferase family.</text>
</comment>
<comment type="caution">
    <text evidence="10">The sequence shown here is derived from an EMBL/GenBank/DDBJ whole genome shotgun (WGS) entry which is preliminary data.</text>
</comment>
<dbReference type="RefSeq" id="WP_008824941.1">
    <property type="nucleotide sequence ID" value="NZ_AFNU02000004.1"/>
</dbReference>
<evidence type="ECO:0000256" key="8">
    <source>
        <dbReference type="ARBA" id="ARBA00031108"/>
    </source>
</evidence>
<proteinExistence type="inferred from homology"/>
<gene>
    <name evidence="10" type="ORF">HLPCO_001466</name>
</gene>
<dbReference type="InterPro" id="IPR042113">
    <property type="entry name" value="P_AcTrfase_dom1"/>
</dbReference>
<accession>U2FI41</accession>
<dbReference type="InterPro" id="IPR012147">
    <property type="entry name" value="P_Ac_Bu_trans"/>
</dbReference>
<feature type="domain" description="Phosphate acetyl/butaryl transferase" evidence="9">
    <location>
        <begin position="4"/>
        <end position="319"/>
    </location>
</feature>
<dbReference type="NCBIfam" id="TIGR00651">
    <property type="entry name" value="pta"/>
    <property type="match status" value="1"/>
</dbReference>
<dbReference type="InterPro" id="IPR004614">
    <property type="entry name" value="P_AcTrfase"/>
</dbReference>